<dbReference type="PANTHER" id="PTHR40942:SF4">
    <property type="entry name" value="CYTOCHROME C5"/>
    <property type="match status" value="1"/>
</dbReference>
<dbReference type="Pfam" id="PF00149">
    <property type="entry name" value="Metallophos"/>
    <property type="match status" value="1"/>
</dbReference>
<comment type="catalytic activity">
    <reaction evidence="4 5">
        <text>P(1),P(4)-bis(5'-adenosyl) tetraphosphate + H2O = 2 ADP + 2 H(+)</text>
        <dbReference type="Rhea" id="RHEA:24252"/>
        <dbReference type="ChEBI" id="CHEBI:15377"/>
        <dbReference type="ChEBI" id="CHEBI:15378"/>
        <dbReference type="ChEBI" id="CHEBI:58141"/>
        <dbReference type="ChEBI" id="CHEBI:456216"/>
        <dbReference type="EC" id="3.6.1.41"/>
    </reaction>
</comment>
<dbReference type="STRING" id="1396821.SAMN05444515_107114"/>
<evidence type="ECO:0000313" key="7">
    <source>
        <dbReference type="EMBL" id="SEK97361.1"/>
    </source>
</evidence>
<keyword evidence="3 5" id="KW-0378">Hydrolase</keyword>
<dbReference type="EMBL" id="FOAA01000007">
    <property type="protein sequence ID" value="SEK97361.1"/>
    <property type="molecule type" value="Genomic_DNA"/>
</dbReference>
<dbReference type="OrthoDB" id="9807890at2"/>
<evidence type="ECO:0000313" key="8">
    <source>
        <dbReference type="Proteomes" id="UP000199256"/>
    </source>
</evidence>
<dbReference type="SUPFAM" id="SSF56300">
    <property type="entry name" value="Metallo-dependent phosphatases"/>
    <property type="match status" value="1"/>
</dbReference>
<comment type="function">
    <text evidence="1 5">Hydrolyzes diadenosine 5',5'''-P1,P4-tetraphosphate to yield ADP.</text>
</comment>
<evidence type="ECO:0000256" key="3">
    <source>
        <dbReference type="ARBA" id="ARBA00022801"/>
    </source>
</evidence>
<sequence length="276" mass="31538">MALYAIGDLQGCLDPLKRLLDRVCFDPARDRLWLVGDLVNRGPESLGCLRFVRDLGDAAVTVLGNHDLHLLAIHAGLHKPRRKDTVQAILDSPDREELMEWLRHRPILHHDAAVGWTMVHAGLPPQWDLETALACADEFHQVLRGPGHTQLLQRMYGDQPDRWAPTLTGWSRLRFITNSFTRMRYCTRDGRLDMNCKAAPGQHPPHLIPWHAMEDRRTQDHRLVVGHWSTLGYRFEHNVLSLDTGCIWGGKMTLARLDAPEPEITQWRCPTHQPPG</sequence>
<dbReference type="Proteomes" id="UP000199256">
    <property type="component" value="Unassembled WGS sequence"/>
</dbReference>
<dbReference type="PIRSF" id="PIRSF000903">
    <property type="entry name" value="B5n-ttraPtase_sm"/>
    <property type="match status" value="1"/>
</dbReference>
<evidence type="ECO:0000256" key="4">
    <source>
        <dbReference type="ARBA" id="ARBA00049417"/>
    </source>
</evidence>
<comment type="similarity">
    <text evidence="2 5">Belongs to the Ap4A hydrolase family.</text>
</comment>
<gene>
    <name evidence="5" type="primary">apaH</name>
    <name evidence="7" type="ORF">SAMN05444515_107114</name>
</gene>
<dbReference type="NCBIfam" id="NF001204">
    <property type="entry name" value="PRK00166.1"/>
    <property type="match status" value="1"/>
</dbReference>
<proteinExistence type="inferred from homology"/>
<evidence type="ECO:0000259" key="6">
    <source>
        <dbReference type="Pfam" id="PF00149"/>
    </source>
</evidence>
<keyword evidence="8" id="KW-1185">Reference proteome</keyword>
<dbReference type="HAMAP" id="MF_00199">
    <property type="entry name" value="ApaH"/>
    <property type="match status" value="1"/>
</dbReference>
<dbReference type="CDD" id="cd07422">
    <property type="entry name" value="MPP_ApaH"/>
    <property type="match status" value="1"/>
</dbReference>
<dbReference type="InterPro" id="IPR029052">
    <property type="entry name" value="Metallo-depent_PP-like"/>
</dbReference>
<dbReference type="InterPro" id="IPR004843">
    <property type="entry name" value="Calcineurin-like_PHP"/>
</dbReference>
<protein>
    <recommendedName>
        <fullName evidence="5">Bis(5'-nucleosyl)-tetraphosphatase, symmetrical</fullName>
        <ecNumber evidence="5">3.6.1.41</ecNumber>
    </recommendedName>
    <alternativeName>
        <fullName evidence="5">Ap4A hydrolase</fullName>
    </alternativeName>
    <alternativeName>
        <fullName evidence="5">Diadenosine 5',5'''-P1,P4-tetraphosphate pyrophosphohydrolase</fullName>
    </alternativeName>
    <alternativeName>
        <fullName evidence="5">Diadenosine tetraphosphatase</fullName>
    </alternativeName>
</protein>
<dbReference type="AlphaFoldDB" id="A0A1H7LEH0"/>
<reference evidence="8" key="1">
    <citation type="submission" date="2016-10" db="EMBL/GenBank/DDBJ databases">
        <authorList>
            <person name="Varghese N."/>
            <person name="Submissions S."/>
        </authorList>
    </citation>
    <scope>NUCLEOTIDE SEQUENCE [LARGE SCALE GENOMIC DNA]</scope>
    <source>
        <strain evidence="8">DSM 241</strain>
    </source>
</reference>
<evidence type="ECO:0000256" key="2">
    <source>
        <dbReference type="ARBA" id="ARBA00005419"/>
    </source>
</evidence>
<dbReference type="NCBIfam" id="TIGR00668">
    <property type="entry name" value="apaH"/>
    <property type="match status" value="1"/>
</dbReference>
<dbReference type="InterPro" id="IPR004617">
    <property type="entry name" value="ApaH"/>
</dbReference>
<dbReference type="GO" id="GO:0008803">
    <property type="term" value="F:bis(5'-nucleosyl)-tetraphosphatase (symmetrical) activity"/>
    <property type="evidence" value="ECO:0007669"/>
    <property type="project" value="UniProtKB-UniRule"/>
</dbReference>
<dbReference type="EC" id="3.6.1.41" evidence="5"/>
<name>A0A1H7LEH0_9GAMM</name>
<accession>A0A1H7LEH0</accession>
<feature type="domain" description="Calcineurin-like phosphoesterase" evidence="6">
    <location>
        <begin position="3"/>
        <end position="124"/>
    </location>
</feature>
<evidence type="ECO:0000256" key="1">
    <source>
        <dbReference type="ARBA" id="ARBA00003413"/>
    </source>
</evidence>
<evidence type="ECO:0000256" key="5">
    <source>
        <dbReference type="HAMAP-Rule" id="MF_00199"/>
    </source>
</evidence>
<dbReference type="Gene3D" id="3.60.21.10">
    <property type="match status" value="1"/>
</dbReference>
<dbReference type="RefSeq" id="WP_090253133.1">
    <property type="nucleotide sequence ID" value="NZ_FOAA01000007.1"/>
</dbReference>
<dbReference type="PANTHER" id="PTHR40942">
    <property type="match status" value="1"/>
</dbReference>
<organism evidence="7 8">
    <name type="scientific">Ectothiorhodospira marina</name>
    <dbReference type="NCBI Taxonomy" id="1396821"/>
    <lineage>
        <taxon>Bacteria</taxon>
        <taxon>Pseudomonadati</taxon>
        <taxon>Pseudomonadota</taxon>
        <taxon>Gammaproteobacteria</taxon>
        <taxon>Chromatiales</taxon>
        <taxon>Ectothiorhodospiraceae</taxon>
        <taxon>Ectothiorhodospira</taxon>
    </lineage>
</organism>